<dbReference type="InterPro" id="IPR029045">
    <property type="entry name" value="ClpP/crotonase-like_dom_sf"/>
</dbReference>
<dbReference type="GeneID" id="54296793"/>
<evidence type="ECO:0000256" key="2">
    <source>
        <dbReference type="ARBA" id="ARBA00004924"/>
    </source>
</evidence>
<dbReference type="EMBL" id="ML995496">
    <property type="protein sequence ID" value="KAF2138444.1"/>
    <property type="molecule type" value="Genomic_DNA"/>
</dbReference>
<evidence type="ECO:0000256" key="4">
    <source>
        <dbReference type="ARBA" id="ARBA00023026"/>
    </source>
</evidence>
<gene>
    <name evidence="9" type="ORF">K452DRAFT_276827</name>
</gene>
<dbReference type="InterPro" id="IPR014748">
    <property type="entry name" value="Enoyl-CoA_hydra_C"/>
</dbReference>
<keyword evidence="4" id="KW-0843">Virulence</keyword>
<dbReference type="Gene3D" id="1.10.12.10">
    <property type="entry name" value="Lyase 2-enoyl-coa Hydratase, Chain A, domain 2"/>
    <property type="match status" value="1"/>
</dbReference>
<dbReference type="CDD" id="cd06558">
    <property type="entry name" value="crotonase-like"/>
    <property type="match status" value="1"/>
</dbReference>
<keyword evidence="5" id="KW-0576">Peroxisome</keyword>
<dbReference type="AlphaFoldDB" id="A0A6A6B5D9"/>
<keyword evidence="10" id="KW-1185">Reference proteome</keyword>
<dbReference type="RefSeq" id="XP_033394157.1">
    <property type="nucleotide sequence ID" value="XM_033539297.1"/>
</dbReference>
<evidence type="ECO:0000313" key="9">
    <source>
        <dbReference type="EMBL" id="KAF2138444.1"/>
    </source>
</evidence>
<name>A0A6A6B5D9_9PEZI</name>
<sequence>MSTPSFSIPPPPTKLCSLSYPAPTVLLVTLNRPKQLNCINIAGHHELHDVFSWLDREPSLRVGIITGAGRAFCAGADLKEWNTSNEAALPRPMPPSGFGGLSRRSGLKPVIAAVNGPALGGGCEMLINSDMVLASAQATLALPEAKRGVVALAGALPRLVRTVGRQRAMEMALTGRDVGAVEARDWGLVNRVVDGGAGEVVREAVQLATAVAANSPDAVVVSREGVKMGWDGLGVEDATRLWAESWYPRLLGGENMKEGVRAFVEKRMPVWKAAKL</sequence>
<evidence type="ECO:0000256" key="7">
    <source>
        <dbReference type="ARBA" id="ARBA00023239"/>
    </source>
</evidence>
<keyword evidence="6" id="KW-0413">Isomerase</keyword>
<dbReference type="SUPFAM" id="SSF52096">
    <property type="entry name" value="ClpP/crotonase"/>
    <property type="match status" value="1"/>
</dbReference>
<dbReference type="Pfam" id="PF00378">
    <property type="entry name" value="ECH_1"/>
    <property type="match status" value="1"/>
</dbReference>
<dbReference type="FunFam" id="3.90.226.10:FF:000074">
    <property type="entry name" value="Enoyl-CoA hydratase (AFU_orthologue AFUA_2G10650)"/>
    <property type="match status" value="1"/>
</dbReference>
<dbReference type="GO" id="GO:0005739">
    <property type="term" value="C:mitochondrion"/>
    <property type="evidence" value="ECO:0007669"/>
    <property type="project" value="TreeGrafter"/>
</dbReference>
<evidence type="ECO:0000256" key="5">
    <source>
        <dbReference type="ARBA" id="ARBA00023140"/>
    </source>
</evidence>
<dbReference type="GO" id="GO:0016829">
    <property type="term" value="F:lyase activity"/>
    <property type="evidence" value="ECO:0007669"/>
    <property type="project" value="UniProtKB-KW"/>
</dbReference>
<evidence type="ECO:0000256" key="8">
    <source>
        <dbReference type="RuleBase" id="RU003707"/>
    </source>
</evidence>
<dbReference type="GO" id="GO:0016853">
    <property type="term" value="F:isomerase activity"/>
    <property type="evidence" value="ECO:0007669"/>
    <property type="project" value="UniProtKB-KW"/>
</dbReference>
<accession>A0A6A6B5D9</accession>
<comment type="similarity">
    <text evidence="3 8">Belongs to the enoyl-CoA hydratase/isomerase family.</text>
</comment>
<evidence type="ECO:0000256" key="1">
    <source>
        <dbReference type="ARBA" id="ARBA00004275"/>
    </source>
</evidence>
<reference evidence="9" key="1">
    <citation type="journal article" date="2020" name="Stud. Mycol.">
        <title>101 Dothideomycetes genomes: a test case for predicting lifestyles and emergence of pathogens.</title>
        <authorList>
            <person name="Haridas S."/>
            <person name="Albert R."/>
            <person name="Binder M."/>
            <person name="Bloem J."/>
            <person name="Labutti K."/>
            <person name="Salamov A."/>
            <person name="Andreopoulos B."/>
            <person name="Baker S."/>
            <person name="Barry K."/>
            <person name="Bills G."/>
            <person name="Bluhm B."/>
            <person name="Cannon C."/>
            <person name="Castanera R."/>
            <person name="Culley D."/>
            <person name="Daum C."/>
            <person name="Ezra D."/>
            <person name="Gonzalez J."/>
            <person name="Henrissat B."/>
            <person name="Kuo A."/>
            <person name="Liang C."/>
            <person name="Lipzen A."/>
            <person name="Lutzoni F."/>
            <person name="Magnuson J."/>
            <person name="Mondo S."/>
            <person name="Nolan M."/>
            <person name="Ohm R."/>
            <person name="Pangilinan J."/>
            <person name="Park H.-J."/>
            <person name="Ramirez L."/>
            <person name="Alfaro M."/>
            <person name="Sun H."/>
            <person name="Tritt A."/>
            <person name="Yoshinaga Y."/>
            <person name="Zwiers L.-H."/>
            <person name="Turgeon B."/>
            <person name="Goodwin S."/>
            <person name="Spatafora J."/>
            <person name="Crous P."/>
            <person name="Grigoriev I."/>
        </authorList>
    </citation>
    <scope>NUCLEOTIDE SEQUENCE</scope>
    <source>
        <strain evidence="9">CBS 121167</strain>
    </source>
</reference>
<organism evidence="9 10">
    <name type="scientific">Aplosporella prunicola CBS 121167</name>
    <dbReference type="NCBI Taxonomy" id="1176127"/>
    <lineage>
        <taxon>Eukaryota</taxon>
        <taxon>Fungi</taxon>
        <taxon>Dikarya</taxon>
        <taxon>Ascomycota</taxon>
        <taxon>Pezizomycotina</taxon>
        <taxon>Dothideomycetes</taxon>
        <taxon>Dothideomycetes incertae sedis</taxon>
        <taxon>Botryosphaeriales</taxon>
        <taxon>Aplosporellaceae</taxon>
        <taxon>Aplosporella</taxon>
    </lineage>
</organism>
<comment type="pathway">
    <text evidence="2">Siderophore biosynthesis.</text>
</comment>
<dbReference type="InterPro" id="IPR018376">
    <property type="entry name" value="Enoyl-CoA_hyd/isom_CS"/>
</dbReference>
<dbReference type="PROSITE" id="PS00166">
    <property type="entry name" value="ENOYL_COA_HYDRATASE"/>
    <property type="match status" value="1"/>
</dbReference>
<dbReference type="Gene3D" id="3.90.226.10">
    <property type="entry name" value="2-enoyl-CoA Hydratase, Chain A, domain 1"/>
    <property type="match status" value="1"/>
</dbReference>
<evidence type="ECO:0000313" key="10">
    <source>
        <dbReference type="Proteomes" id="UP000799438"/>
    </source>
</evidence>
<comment type="subcellular location">
    <subcellularLocation>
        <location evidence="1">Peroxisome</location>
    </subcellularLocation>
</comment>
<dbReference type="InterPro" id="IPR001753">
    <property type="entry name" value="Enoyl-CoA_hydra/iso"/>
</dbReference>
<protein>
    <submittedName>
        <fullName evidence="9">Uncharacterized protein</fullName>
    </submittedName>
</protein>
<keyword evidence="7" id="KW-0456">Lyase</keyword>
<evidence type="ECO:0000256" key="3">
    <source>
        <dbReference type="ARBA" id="ARBA00005254"/>
    </source>
</evidence>
<dbReference type="OrthoDB" id="2139957at2759"/>
<evidence type="ECO:0000256" key="6">
    <source>
        <dbReference type="ARBA" id="ARBA00023235"/>
    </source>
</evidence>
<dbReference type="GO" id="GO:0005777">
    <property type="term" value="C:peroxisome"/>
    <property type="evidence" value="ECO:0007669"/>
    <property type="project" value="UniProtKB-SubCell"/>
</dbReference>
<dbReference type="PANTHER" id="PTHR11941:SF158">
    <property type="entry name" value="ENOYL-COA HYDRATASE (AFU_ORTHOLOGUE AFUA_2G10650)"/>
    <property type="match status" value="1"/>
</dbReference>
<proteinExistence type="inferred from homology"/>
<dbReference type="Proteomes" id="UP000799438">
    <property type="component" value="Unassembled WGS sequence"/>
</dbReference>
<dbReference type="GO" id="GO:0006635">
    <property type="term" value="P:fatty acid beta-oxidation"/>
    <property type="evidence" value="ECO:0007669"/>
    <property type="project" value="TreeGrafter"/>
</dbReference>
<dbReference type="PANTHER" id="PTHR11941">
    <property type="entry name" value="ENOYL-COA HYDRATASE-RELATED"/>
    <property type="match status" value="1"/>
</dbReference>